<dbReference type="AlphaFoldDB" id="A0A1T5LD41"/>
<keyword evidence="3" id="KW-1185">Reference proteome</keyword>
<evidence type="ECO:0000313" key="3">
    <source>
        <dbReference type="Proteomes" id="UP000190341"/>
    </source>
</evidence>
<dbReference type="RefSeq" id="WP_079724706.1">
    <property type="nucleotide sequence ID" value="NZ_BMCL01000001.1"/>
</dbReference>
<feature type="compositionally biased region" description="Low complexity" evidence="1">
    <location>
        <begin position="90"/>
        <end position="132"/>
    </location>
</feature>
<reference evidence="2 3" key="1">
    <citation type="submission" date="2017-02" db="EMBL/GenBank/DDBJ databases">
        <authorList>
            <person name="Peterson S.W."/>
        </authorList>
    </citation>
    <scope>NUCLEOTIDE SEQUENCE [LARGE SCALE GENOMIC DNA]</scope>
    <source>
        <strain evidence="2 3">P15</strain>
    </source>
</reference>
<feature type="region of interest" description="Disordered" evidence="1">
    <location>
        <begin position="90"/>
        <end position="149"/>
    </location>
</feature>
<evidence type="ECO:0008006" key="4">
    <source>
        <dbReference type="Google" id="ProtNLM"/>
    </source>
</evidence>
<evidence type="ECO:0000256" key="1">
    <source>
        <dbReference type="SAM" id="MobiDB-lite"/>
    </source>
</evidence>
<sequence>MNFERALRRVEKAEQLVEGRALQTQTHWQEFKSTWREAWTPGRIIVAGLVSGFLSGRAEPMRAMTGAKWLQMVGSLSSLFASVTAATAAGEASTAADEASTAADEAGDAADSAHAAKTGAGAGGAHAAAGGRVDAEEERVTAPLDYPEERLVEDEFAERVVVQPRPAEAATEVSER</sequence>
<accession>A0A1T5LD41</accession>
<protein>
    <recommendedName>
        <fullName evidence="4">Protein sip-5</fullName>
    </recommendedName>
</protein>
<organism evidence="2 3">
    <name type="scientific">Pseudoxanthomonas indica</name>
    <dbReference type="NCBI Taxonomy" id="428993"/>
    <lineage>
        <taxon>Bacteria</taxon>
        <taxon>Pseudomonadati</taxon>
        <taxon>Pseudomonadota</taxon>
        <taxon>Gammaproteobacteria</taxon>
        <taxon>Lysobacterales</taxon>
        <taxon>Lysobacteraceae</taxon>
        <taxon>Pseudoxanthomonas</taxon>
    </lineage>
</organism>
<gene>
    <name evidence="2" type="ORF">SAMN06296058_2335</name>
</gene>
<dbReference type="Proteomes" id="UP000190341">
    <property type="component" value="Unassembled WGS sequence"/>
</dbReference>
<proteinExistence type="predicted"/>
<name>A0A1T5LD41_9GAMM</name>
<dbReference type="EMBL" id="FUZV01000002">
    <property type="protein sequence ID" value="SKC73903.1"/>
    <property type="molecule type" value="Genomic_DNA"/>
</dbReference>
<dbReference type="STRING" id="428993.SAMN06296058_2335"/>
<dbReference type="OrthoDB" id="6027991at2"/>
<evidence type="ECO:0000313" key="2">
    <source>
        <dbReference type="EMBL" id="SKC73903.1"/>
    </source>
</evidence>